<dbReference type="EMBL" id="CP159992">
    <property type="protein sequence ID" value="XCP94733.1"/>
    <property type="molecule type" value="Genomic_DNA"/>
</dbReference>
<evidence type="ECO:0000313" key="1">
    <source>
        <dbReference type="EMBL" id="XCP94733.1"/>
    </source>
</evidence>
<organism evidence="1">
    <name type="scientific">Paenibacillus sp. AN1007</name>
    <dbReference type="NCBI Taxonomy" id="3151385"/>
    <lineage>
        <taxon>Bacteria</taxon>
        <taxon>Bacillati</taxon>
        <taxon>Bacillota</taxon>
        <taxon>Bacilli</taxon>
        <taxon>Bacillales</taxon>
        <taxon>Paenibacillaceae</taxon>
        <taxon>Paenibacillus</taxon>
    </lineage>
</organism>
<dbReference type="AlphaFoldDB" id="A0AAU8NDQ1"/>
<proteinExistence type="predicted"/>
<accession>A0AAU8NDQ1</accession>
<name>A0AAU8NDQ1_9BACL</name>
<dbReference type="RefSeq" id="WP_366292345.1">
    <property type="nucleotide sequence ID" value="NZ_CP159992.1"/>
</dbReference>
<protein>
    <submittedName>
        <fullName evidence="1">Alpha/beta hydrolase-fold protein</fullName>
    </submittedName>
</protein>
<dbReference type="SUPFAM" id="SSF53474">
    <property type="entry name" value="alpha/beta-Hydrolases"/>
    <property type="match status" value="1"/>
</dbReference>
<dbReference type="GO" id="GO:0016787">
    <property type="term" value="F:hydrolase activity"/>
    <property type="evidence" value="ECO:0007669"/>
    <property type="project" value="UniProtKB-KW"/>
</dbReference>
<reference evidence="1" key="1">
    <citation type="submission" date="2024-05" db="EMBL/GenBank/DDBJ databases">
        <title>Draft genome assemblies of 36 bacteria isolated from hibernating arctic ground squirrels.</title>
        <authorList>
            <person name="McKee H."/>
            <person name="Mullen L."/>
            <person name="Drown D.M."/>
            <person name="Duddleston K.N."/>
        </authorList>
    </citation>
    <scope>NUCLEOTIDE SEQUENCE</scope>
    <source>
        <strain evidence="1">AN1007</strain>
    </source>
</reference>
<gene>
    <name evidence="1" type="ORF">ABXS70_27130</name>
</gene>
<dbReference type="Gene3D" id="3.40.50.1820">
    <property type="entry name" value="alpha/beta hydrolase"/>
    <property type="match status" value="1"/>
</dbReference>
<sequence length="144" mass="16063">MMFQPDLTASGSLEHIARSNVEIPHAEQWTMKSRTGHHDYQIMVFKPVEPPPPSGYPVIYLLDANSVFGTMVEAVRVQGRRPEKTGAIPAIIVGIGYPIAAPFLPIDTMTLPQKQRRNIPENPMVHRYRNKAALMSSCALLKKS</sequence>
<keyword evidence="1" id="KW-0378">Hydrolase</keyword>
<dbReference type="InterPro" id="IPR029058">
    <property type="entry name" value="AB_hydrolase_fold"/>
</dbReference>